<dbReference type="HOGENOM" id="CLU_2551994_0_0_7"/>
<keyword evidence="2" id="KW-1185">Reference proteome</keyword>
<evidence type="ECO:0008006" key="3">
    <source>
        <dbReference type="Google" id="ProtNLM"/>
    </source>
</evidence>
<protein>
    <recommendedName>
        <fullName evidence="3">DUF4258 domain-containing protein</fullName>
    </recommendedName>
</protein>
<gene>
    <name evidence="1" type="ORF">ETSY1_31885</name>
</gene>
<dbReference type="AlphaFoldDB" id="W4LAW1"/>
<evidence type="ECO:0000313" key="2">
    <source>
        <dbReference type="Proteomes" id="UP000019141"/>
    </source>
</evidence>
<reference evidence="1 2" key="1">
    <citation type="journal article" date="2014" name="Nature">
        <title>An environmental bacterial taxon with a large and distinct metabolic repertoire.</title>
        <authorList>
            <person name="Wilson M.C."/>
            <person name="Mori T."/>
            <person name="Ruckert C."/>
            <person name="Uria A.R."/>
            <person name="Helf M.J."/>
            <person name="Takada K."/>
            <person name="Gernert C."/>
            <person name="Steffens U.A."/>
            <person name="Heycke N."/>
            <person name="Schmitt S."/>
            <person name="Rinke C."/>
            <person name="Helfrich E.J."/>
            <person name="Brachmann A.O."/>
            <person name="Gurgui C."/>
            <person name="Wakimoto T."/>
            <person name="Kracht M."/>
            <person name="Crusemann M."/>
            <person name="Hentschel U."/>
            <person name="Abe I."/>
            <person name="Matsunaga S."/>
            <person name="Kalinowski J."/>
            <person name="Takeyama H."/>
            <person name="Piel J."/>
        </authorList>
    </citation>
    <scope>NUCLEOTIDE SEQUENCE [LARGE SCALE GENOMIC DNA]</scope>
    <source>
        <strain evidence="2">TSY1</strain>
    </source>
</reference>
<accession>W4LAW1</accession>
<dbReference type="EMBL" id="AZHW01000953">
    <property type="protein sequence ID" value="ETW95137.1"/>
    <property type="molecule type" value="Genomic_DNA"/>
</dbReference>
<organism evidence="1 2">
    <name type="scientific">Entotheonella factor</name>
    <dbReference type="NCBI Taxonomy" id="1429438"/>
    <lineage>
        <taxon>Bacteria</taxon>
        <taxon>Pseudomonadati</taxon>
        <taxon>Nitrospinota/Tectimicrobiota group</taxon>
        <taxon>Candidatus Tectimicrobiota</taxon>
        <taxon>Candidatus Entotheonellia</taxon>
        <taxon>Candidatus Entotheonellales</taxon>
        <taxon>Candidatus Entotheonellaceae</taxon>
        <taxon>Candidatus Entotheonella</taxon>
    </lineage>
</organism>
<proteinExistence type="predicted"/>
<comment type="caution">
    <text evidence="1">The sequence shown here is derived from an EMBL/GenBank/DDBJ whole genome shotgun (WGS) entry which is preliminary data.</text>
</comment>
<evidence type="ECO:0000313" key="1">
    <source>
        <dbReference type="EMBL" id="ETW95137.1"/>
    </source>
</evidence>
<name>W4LAW1_ENTF1</name>
<sequence length="81" mass="9205">MTDVEFIWNEMPSGNVDHITDNDLTPDDIVHALATVTEFTFSRSSGRPAFKGFTADGRHIFVVYNEVYENVIYVVTAYEID</sequence>
<dbReference type="Proteomes" id="UP000019141">
    <property type="component" value="Unassembled WGS sequence"/>
</dbReference>